<dbReference type="EMBL" id="CADCUZ010000139">
    <property type="protein sequence ID" value="CAA9433472.1"/>
    <property type="molecule type" value="Genomic_DNA"/>
</dbReference>
<sequence length="37" mass="4032">MEWTPSKLRRIHPAHAAIVLAAEGGLPLSRAIPMPRS</sequence>
<organism evidence="1">
    <name type="scientific">uncultured Rubrobacteraceae bacterium</name>
    <dbReference type="NCBI Taxonomy" id="349277"/>
    <lineage>
        <taxon>Bacteria</taxon>
        <taxon>Bacillati</taxon>
        <taxon>Actinomycetota</taxon>
        <taxon>Rubrobacteria</taxon>
        <taxon>Rubrobacterales</taxon>
        <taxon>Rubrobacteraceae</taxon>
        <taxon>environmental samples</taxon>
    </lineage>
</organism>
<reference evidence="1" key="1">
    <citation type="submission" date="2020-02" db="EMBL/GenBank/DDBJ databases">
        <authorList>
            <person name="Meier V. D."/>
        </authorList>
    </citation>
    <scope>NUCLEOTIDE SEQUENCE</scope>
    <source>
        <strain evidence="1">AVDCRST_MAG55</strain>
    </source>
</reference>
<protein>
    <submittedName>
        <fullName evidence="1">Uncharacterized protein</fullName>
    </submittedName>
</protein>
<dbReference type="AlphaFoldDB" id="A0A6J4Q5I1"/>
<gene>
    <name evidence="1" type="ORF">AVDCRST_MAG55-2825</name>
</gene>
<accession>A0A6J4Q5I1</accession>
<name>A0A6J4Q5I1_9ACTN</name>
<evidence type="ECO:0000313" key="1">
    <source>
        <dbReference type="EMBL" id="CAA9433472.1"/>
    </source>
</evidence>
<proteinExistence type="predicted"/>